<organism evidence="3 4">
    <name type="scientific">Paramecium tetraurelia</name>
    <dbReference type="NCBI Taxonomy" id="5888"/>
    <lineage>
        <taxon>Eukaryota</taxon>
        <taxon>Sar</taxon>
        <taxon>Alveolata</taxon>
        <taxon>Ciliophora</taxon>
        <taxon>Intramacronucleata</taxon>
        <taxon>Oligohymenophorea</taxon>
        <taxon>Peniculida</taxon>
        <taxon>Parameciidae</taxon>
        <taxon>Paramecium</taxon>
    </lineage>
</organism>
<evidence type="ECO:0000256" key="1">
    <source>
        <dbReference type="SAM" id="MobiDB-lite"/>
    </source>
</evidence>
<feature type="signal peptide" evidence="2">
    <location>
        <begin position="1"/>
        <end position="17"/>
    </location>
</feature>
<dbReference type="InParanoid" id="A0DDZ7"/>
<dbReference type="KEGG" id="ptm:GSPATT00016106001"/>
<dbReference type="AlphaFoldDB" id="A0DDZ7"/>
<dbReference type="Proteomes" id="UP000000600">
    <property type="component" value="Unassembled WGS sequence"/>
</dbReference>
<feature type="compositionally biased region" description="Low complexity" evidence="1">
    <location>
        <begin position="186"/>
        <end position="206"/>
    </location>
</feature>
<proteinExistence type="predicted"/>
<sequence length="260" mass="29774">MLFTFLLLGFVNSSCLTRNFEECLTLNVEYQESCQLTQGECRPRPEKCTEIDATYPLNCRTNECYYSKRFNKCLSQPFTRLLNEVPERGGKHQDYQQDSHQGSNRPGPATTEGGPLPPPSQPPQYPPNATQQANQNQTTLNNQTLNQPKVEENETDDQEDESAEEEDYEEEDTDENTEDDDKPWNESEANPSTNSTNSTGISNNTNRTDDFNDSYYGFQDLIEEEIKIKLSESDDRKQIEIKSSGSFQLIMAFITMIIWI</sequence>
<gene>
    <name evidence="3" type="ORF">GSPATT00016106001</name>
</gene>
<keyword evidence="4" id="KW-1185">Reference proteome</keyword>
<protein>
    <submittedName>
        <fullName evidence="3">Uncharacterized protein</fullName>
    </submittedName>
</protein>
<feature type="chain" id="PRO_5002623769" evidence="2">
    <location>
        <begin position="18"/>
        <end position="260"/>
    </location>
</feature>
<dbReference type="HOGENOM" id="CLU_1071401_0_0_1"/>
<evidence type="ECO:0000313" key="4">
    <source>
        <dbReference type="Proteomes" id="UP000000600"/>
    </source>
</evidence>
<reference evidence="3 4" key="1">
    <citation type="journal article" date="2006" name="Nature">
        <title>Global trends of whole-genome duplications revealed by the ciliate Paramecium tetraurelia.</title>
        <authorList>
            <consortium name="Genoscope"/>
            <person name="Aury J.-M."/>
            <person name="Jaillon O."/>
            <person name="Duret L."/>
            <person name="Noel B."/>
            <person name="Jubin C."/>
            <person name="Porcel B.M."/>
            <person name="Segurens B."/>
            <person name="Daubin V."/>
            <person name="Anthouard V."/>
            <person name="Aiach N."/>
            <person name="Arnaiz O."/>
            <person name="Billaut A."/>
            <person name="Beisson J."/>
            <person name="Blanc I."/>
            <person name="Bouhouche K."/>
            <person name="Camara F."/>
            <person name="Duharcourt S."/>
            <person name="Guigo R."/>
            <person name="Gogendeau D."/>
            <person name="Katinka M."/>
            <person name="Keller A.-M."/>
            <person name="Kissmehl R."/>
            <person name="Klotz C."/>
            <person name="Koll F."/>
            <person name="Le Moue A."/>
            <person name="Lepere C."/>
            <person name="Malinsky S."/>
            <person name="Nowacki M."/>
            <person name="Nowak J.K."/>
            <person name="Plattner H."/>
            <person name="Poulain J."/>
            <person name="Ruiz F."/>
            <person name="Serrano V."/>
            <person name="Zagulski M."/>
            <person name="Dessen P."/>
            <person name="Betermier M."/>
            <person name="Weissenbach J."/>
            <person name="Scarpelli C."/>
            <person name="Schachter V."/>
            <person name="Sperling L."/>
            <person name="Meyer E."/>
            <person name="Cohen J."/>
            <person name="Wincker P."/>
        </authorList>
    </citation>
    <scope>NUCLEOTIDE SEQUENCE [LARGE SCALE GENOMIC DNA]</scope>
    <source>
        <strain evidence="3 4">Stock d4-2</strain>
    </source>
</reference>
<dbReference type="OMA" id="NCRTNEC"/>
<dbReference type="OrthoDB" id="311822at2759"/>
<feature type="compositionally biased region" description="Basic and acidic residues" evidence="1">
    <location>
        <begin position="88"/>
        <end position="97"/>
    </location>
</feature>
<dbReference type="GeneID" id="5034446"/>
<feature type="compositionally biased region" description="Acidic residues" evidence="1">
    <location>
        <begin position="153"/>
        <end position="181"/>
    </location>
</feature>
<dbReference type="RefSeq" id="XP_001448661.1">
    <property type="nucleotide sequence ID" value="XM_001448624.2"/>
</dbReference>
<accession>A0DDZ7</accession>
<evidence type="ECO:0000256" key="2">
    <source>
        <dbReference type="SAM" id="SignalP"/>
    </source>
</evidence>
<evidence type="ECO:0000313" key="3">
    <source>
        <dbReference type="EMBL" id="CAK81264.1"/>
    </source>
</evidence>
<feature type="compositionally biased region" description="Pro residues" evidence="1">
    <location>
        <begin position="115"/>
        <end position="126"/>
    </location>
</feature>
<feature type="region of interest" description="Disordered" evidence="1">
    <location>
        <begin position="88"/>
        <end position="211"/>
    </location>
</feature>
<dbReference type="EMBL" id="CT868396">
    <property type="protein sequence ID" value="CAK81264.1"/>
    <property type="molecule type" value="Genomic_DNA"/>
</dbReference>
<name>A0DDZ7_PARTE</name>
<keyword evidence="2" id="KW-0732">Signal</keyword>
<feature type="compositionally biased region" description="Low complexity" evidence="1">
    <location>
        <begin position="127"/>
        <end position="148"/>
    </location>
</feature>